<feature type="signal peptide" evidence="1">
    <location>
        <begin position="1"/>
        <end position="19"/>
    </location>
</feature>
<feature type="chain" id="PRO_5040304466" description="MD-2-related lipid-recognition domain-containing protein" evidence="1">
    <location>
        <begin position="20"/>
        <end position="157"/>
    </location>
</feature>
<evidence type="ECO:0000313" key="2">
    <source>
        <dbReference type="EMBL" id="KAF9979821.1"/>
    </source>
</evidence>
<keyword evidence="1" id="KW-0732">Signal</keyword>
<dbReference type="AlphaFoldDB" id="A0A9P6M7Z5"/>
<evidence type="ECO:0008006" key="4">
    <source>
        <dbReference type="Google" id="ProtNLM"/>
    </source>
</evidence>
<gene>
    <name evidence="2" type="ORF">BGZ65_005954</name>
</gene>
<comment type="caution">
    <text evidence="2">The sequence shown here is derived from an EMBL/GenBank/DDBJ whole genome shotgun (WGS) entry which is preliminary data.</text>
</comment>
<dbReference type="Proteomes" id="UP000749646">
    <property type="component" value="Unassembled WGS sequence"/>
</dbReference>
<reference evidence="2" key="1">
    <citation type="journal article" date="2020" name="Fungal Divers.">
        <title>Resolving the Mortierellaceae phylogeny through synthesis of multi-gene phylogenetics and phylogenomics.</title>
        <authorList>
            <person name="Vandepol N."/>
            <person name="Liber J."/>
            <person name="Desiro A."/>
            <person name="Na H."/>
            <person name="Kennedy M."/>
            <person name="Barry K."/>
            <person name="Grigoriev I.V."/>
            <person name="Miller A.N."/>
            <person name="O'Donnell K."/>
            <person name="Stajich J.E."/>
            <person name="Bonito G."/>
        </authorList>
    </citation>
    <scope>NUCLEOTIDE SEQUENCE</scope>
    <source>
        <strain evidence="2">MES-2147</strain>
    </source>
</reference>
<name>A0A9P6M7Z5_9FUNG</name>
<accession>A0A9P6M7Z5</accession>
<evidence type="ECO:0000313" key="3">
    <source>
        <dbReference type="Proteomes" id="UP000749646"/>
    </source>
</evidence>
<organism evidence="2 3">
    <name type="scientific">Modicella reniformis</name>
    <dbReference type="NCBI Taxonomy" id="1440133"/>
    <lineage>
        <taxon>Eukaryota</taxon>
        <taxon>Fungi</taxon>
        <taxon>Fungi incertae sedis</taxon>
        <taxon>Mucoromycota</taxon>
        <taxon>Mortierellomycotina</taxon>
        <taxon>Mortierellomycetes</taxon>
        <taxon>Mortierellales</taxon>
        <taxon>Mortierellaceae</taxon>
        <taxon>Modicella</taxon>
    </lineage>
</organism>
<sequence>MKPLLFTIATLVLASVAIAQIESFQSCGNKLFSDLAITNYTPKPPCFNKNFCMTADVDLNNEIRRNANLSIYSFEKIGGEYKKINTTLTMDFCGLLSDKSQSCSVPKGSTSIAFCLPGMGFYNFNSDAHLMLEIKAENNAQEPLFCARIYTKAALNC</sequence>
<proteinExistence type="predicted"/>
<keyword evidence="3" id="KW-1185">Reference proteome</keyword>
<protein>
    <recommendedName>
        <fullName evidence="4">MD-2-related lipid-recognition domain-containing protein</fullName>
    </recommendedName>
</protein>
<dbReference type="EMBL" id="JAAAHW010003964">
    <property type="protein sequence ID" value="KAF9979821.1"/>
    <property type="molecule type" value="Genomic_DNA"/>
</dbReference>
<evidence type="ECO:0000256" key="1">
    <source>
        <dbReference type="SAM" id="SignalP"/>
    </source>
</evidence>